<keyword evidence="2 10" id="KW-0963">Cytoplasm</keyword>
<dbReference type="GO" id="GO:0003723">
    <property type="term" value="F:RNA binding"/>
    <property type="evidence" value="ECO:0007669"/>
    <property type="project" value="UniProtKB-UniRule"/>
</dbReference>
<dbReference type="InterPro" id="IPR041636">
    <property type="entry name" value="RNase_J_C"/>
</dbReference>
<dbReference type="InterPro" id="IPR030854">
    <property type="entry name" value="RNase_J_bac"/>
</dbReference>
<dbReference type="InterPro" id="IPR011108">
    <property type="entry name" value="RMMBL"/>
</dbReference>
<dbReference type="FunFam" id="3.10.20.580:FF:000001">
    <property type="entry name" value="Ribonuclease J"/>
    <property type="match status" value="1"/>
</dbReference>
<feature type="binding site" evidence="13">
    <location>
        <position position="166"/>
    </location>
    <ligand>
        <name>Zn(2+)</name>
        <dbReference type="ChEBI" id="CHEBI:29105"/>
        <label>1</label>
        <note>catalytic</note>
    </ligand>
</feature>
<evidence type="ECO:0000256" key="7">
    <source>
        <dbReference type="ARBA" id="ARBA00022833"/>
    </source>
</evidence>
<keyword evidence="8 10" id="KW-0269">Exonuclease</keyword>
<dbReference type="EC" id="3.1.-.-" evidence="10"/>
<dbReference type="InterPro" id="IPR001587">
    <property type="entry name" value="RNase_J_CS"/>
</dbReference>
<feature type="binding site" evidence="13">
    <location>
        <position position="366"/>
    </location>
    <ligand>
        <name>Zn(2+)</name>
        <dbReference type="ChEBI" id="CHEBI:29105"/>
        <label>1</label>
        <note>catalytic</note>
    </ligand>
</feature>
<comment type="subunit">
    <text evidence="10">Homodimer, may be a subunit of the RNA degradosome.</text>
</comment>
<keyword evidence="7 13" id="KW-0862">Zinc</keyword>
<keyword evidence="3 10" id="KW-0540">Nuclease</keyword>
<keyword evidence="5 10" id="KW-0255">Endonuclease</keyword>
<dbReference type="Pfam" id="PF17770">
    <property type="entry name" value="RNase_J_C"/>
    <property type="match status" value="1"/>
</dbReference>
<evidence type="ECO:0000256" key="11">
    <source>
        <dbReference type="PIRSR" id="PIRSR004803-1"/>
    </source>
</evidence>
<dbReference type="Gene3D" id="3.10.20.580">
    <property type="match status" value="1"/>
</dbReference>
<feature type="binding site" evidence="12">
    <location>
        <begin position="257"/>
        <end position="259"/>
    </location>
    <ligand>
        <name>substrate</name>
    </ligand>
</feature>
<evidence type="ECO:0000313" key="17">
    <source>
        <dbReference type="Proteomes" id="UP000617951"/>
    </source>
</evidence>
<accession>A0A926DF23</accession>
<comment type="similarity">
    <text evidence="10">Belongs to the metallo-beta-lactamase superfamily. RNA-metabolizing metallo-beta-lactamase-like family. Bacterial RNase J subfamily.</text>
</comment>
<dbReference type="CDD" id="cd07714">
    <property type="entry name" value="RNaseJ_MBL-fold"/>
    <property type="match status" value="1"/>
</dbReference>
<dbReference type="EMBL" id="JACRSS010000001">
    <property type="protein sequence ID" value="MBC8537458.1"/>
    <property type="molecule type" value="Genomic_DNA"/>
</dbReference>
<sequence>MTQKKTAQKKAPQQKKNEGKKTAGKRTGAGSRKLKIIPLGGIGEVGKNMTVVEWQNNILVIDCGMMFPKEEMFGVDYVIPDITYLTKNADKIKGFVITHGHEDHIGATPYVLDKFNVPVYGTRLTLALIETKLAERGVKNKNLRCIQAGEKVKCGCFEIEFIKVSHSIDDAVGIAIHTPEGVIVHTGDFKVDYTPIDGKVIDLNKFGELGKEGVLALMSDSTNAERPGFTISEKSVGATFSEYFKDAKGRIIIATFASNIHRLQQVIDEAKRYNRKICLSGRSMVRMASGEHAKLGIKAGDTVIISSTPIPGNERYVSDVINMLFRKGANVVYGKMAQVHVSGHACQEELKLMLSLTKPQYFIPVHGEYRQIYNHAALAYDIGMKKKDVFIPEIGRAIELTRKSAQFGETVPSGIVMIDGLGIGDVGDVVLRDRKLLSQDGLFIVVVTVSKENAELVSGPEIISRGFVYMKESEDLLDHARDIVKKIVADCGHGRVHEWMNLKGKIKKSLSSYLYNMTKRSPMILPIVIEV</sequence>
<comment type="cofactor">
    <cofactor evidence="13">
        <name>Zn(2+)</name>
        <dbReference type="ChEBI" id="CHEBI:29105"/>
    </cofactor>
    <text evidence="13">Binds 2 Zn(2+) ions per subunit. It is not clear if Zn(2+) or Mg(2+) is physiologically important.</text>
</comment>
<reference evidence="16" key="1">
    <citation type="submission" date="2020-08" db="EMBL/GenBank/DDBJ databases">
        <title>Genome public.</title>
        <authorList>
            <person name="Liu C."/>
            <person name="Sun Q."/>
        </authorList>
    </citation>
    <scope>NUCLEOTIDE SEQUENCE</scope>
    <source>
        <strain evidence="16">NSJ-63</strain>
    </source>
</reference>
<keyword evidence="17" id="KW-1185">Reference proteome</keyword>
<dbReference type="Pfam" id="PF22505">
    <property type="entry name" value="RNase_J_b_CASP"/>
    <property type="match status" value="1"/>
</dbReference>
<evidence type="ECO:0000256" key="4">
    <source>
        <dbReference type="ARBA" id="ARBA00022723"/>
    </source>
</evidence>
<feature type="binding site" evidence="13">
    <location>
        <position position="188"/>
    </location>
    <ligand>
        <name>Zn(2+)</name>
        <dbReference type="ChEBI" id="CHEBI:29105"/>
        <label>1</label>
        <note>catalytic</note>
    </ligand>
</feature>
<protein>
    <recommendedName>
        <fullName evidence="10">Ribonuclease J</fullName>
        <shortName evidence="10">RNase J</shortName>
        <ecNumber evidence="10">3.1.-.-</ecNumber>
    </recommendedName>
</protein>
<evidence type="ECO:0000256" key="8">
    <source>
        <dbReference type="ARBA" id="ARBA00022839"/>
    </source>
</evidence>
<evidence type="ECO:0000256" key="14">
    <source>
        <dbReference type="SAM" id="MobiDB-lite"/>
    </source>
</evidence>
<gene>
    <name evidence="10" type="primary">rnj</name>
    <name evidence="16" type="ORF">H8693_00735</name>
</gene>
<feature type="binding site" evidence="13">
    <location>
        <position position="419"/>
    </location>
    <ligand>
        <name>Ca(2+)</name>
        <dbReference type="ChEBI" id="CHEBI:29108"/>
    </ligand>
</feature>
<dbReference type="SUPFAM" id="SSF56281">
    <property type="entry name" value="Metallo-hydrolase/oxidoreductase"/>
    <property type="match status" value="1"/>
</dbReference>
<evidence type="ECO:0000256" key="10">
    <source>
        <dbReference type="HAMAP-Rule" id="MF_01491"/>
    </source>
</evidence>
<keyword evidence="4 13" id="KW-0479">Metal-binding</keyword>
<dbReference type="GO" id="GO:0005737">
    <property type="term" value="C:cytoplasm"/>
    <property type="evidence" value="ECO:0007669"/>
    <property type="project" value="UniProtKB-SubCell"/>
</dbReference>
<dbReference type="PANTHER" id="PTHR43694:SF1">
    <property type="entry name" value="RIBONUCLEASE J"/>
    <property type="match status" value="1"/>
</dbReference>
<comment type="cofactor">
    <cofactor evidence="13">
        <name>Ca(2+)</name>
        <dbReference type="ChEBI" id="CHEBI:29108"/>
    </cofactor>
    <text evidence="13">Binds 1 Ca(2+) cation per subunit. Seen in 1 crystal structure, it is not clear if it is physiologically important.</text>
</comment>
<comment type="subcellular location">
    <subcellularLocation>
        <location evidence="1 10">Cytoplasm</location>
    </subcellularLocation>
</comment>
<dbReference type="SMART" id="SM00849">
    <property type="entry name" value="Lactamase_B"/>
    <property type="match status" value="1"/>
</dbReference>
<evidence type="ECO:0000256" key="9">
    <source>
        <dbReference type="ARBA" id="ARBA00022884"/>
    </source>
</evidence>
<dbReference type="PIRSF" id="PIRSF004803">
    <property type="entry name" value="RnjA"/>
    <property type="match status" value="1"/>
</dbReference>
<dbReference type="HAMAP" id="MF_01491">
    <property type="entry name" value="RNase_J_bact"/>
    <property type="match status" value="1"/>
</dbReference>
<feature type="binding site" evidence="13">
    <location>
        <position position="76"/>
    </location>
    <ligand>
        <name>Zn(2+)</name>
        <dbReference type="ChEBI" id="CHEBI:29105"/>
        <label>1</label>
        <note>catalytic</note>
    </ligand>
</feature>
<dbReference type="GO" id="GO:0006364">
    <property type="term" value="P:rRNA processing"/>
    <property type="evidence" value="ECO:0007669"/>
    <property type="project" value="UniProtKB-UniRule"/>
</dbReference>
<evidence type="ECO:0000256" key="13">
    <source>
        <dbReference type="PIRSR" id="PIRSR004803-3"/>
    </source>
</evidence>
<dbReference type="Pfam" id="PF00753">
    <property type="entry name" value="Lactamase_B"/>
    <property type="match status" value="1"/>
</dbReference>
<feature type="domain" description="Metallo-beta-lactamase" evidence="15">
    <location>
        <begin position="46"/>
        <end position="240"/>
    </location>
</feature>
<dbReference type="GO" id="GO:0004521">
    <property type="term" value="F:RNA endonuclease activity"/>
    <property type="evidence" value="ECO:0007669"/>
    <property type="project" value="UniProtKB-UniRule"/>
</dbReference>
<keyword evidence="9 10" id="KW-0694">RNA-binding</keyword>
<evidence type="ECO:0000256" key="3">
    <source>
        <dbReference type="ARBA" id="ARBA00022722"/>
    </source>
</evidence>
<evidence type="ECO:0000256" key="2">
    <source>
        <dbReference type="ARBA" id="ARBA00022490"/>
    </source>
</evidence>
<feature type="binding site" evidence="13">
    <location>
        <position position="103"/>
    </location>
    <ligand>
        <name>Zn(2+)</name>
        <dbReference type="ChEBI" id="CHEBI:29105"/>
        <label>1</label>
        <note>catalytic</note>
    </ligand>
</feature>
<dbReference type="PANTHER" id="PTHR43694">
    <property type="entry name" value="RIBONUCLEASE J"/>
    <property type="match status" value="1"/>
</dbReference>
<feature type="binding site" evidence="13">
    <location>
        <position position="104"/>
    </location>
    <ligand>
        <name>Zn(2+)</name>
        <dbReference type="ChEBI" id="CHEBI:29105"/>
        <label>1</label>
        <note>catalytic</note>
    </ligand>
</feature>
<comment type="caution">
    <text evidence="16">The sequence shown here is derived from an EMBL/GenBank/DDBJ whole genome shotgun (WGS) entry which is preliminary data.</text>
</comment>
<keyword evidence="13" id="KW-0106">Calcium</keyword>
<feature type="binding site" evidence="13">
    <location>
        <position position="99"/>
    </location>
    <ligand>
        <name>Zn(2+)</name>
        <dbReference type="ChEBI" id="CHEBI:29105"/>
        <label>1</label>
        <note>catalytic</note>
    </ligand>
</feature>
<dbReference type="InterPro" id="IPR036866">
    <property type="entry name" value="RibonucZ/Hydroxyglut_hydro"/>
</dbReference>
<comment type="function">
    <text evidence="10">An RNase that has 5'-3' exonuclease and possibly endonuclease activity. Involved in maturation of rRNA and in some organisms also mRNA maturation and/or decay.</text>
</comment>
<dbReference type="Pfam" id="PF07521">
    <property type="entry name" value="RMMBL"/>
    <property type="match status" value="1"/>
</dbReference>
<evidence type="ECO:0000256" key="1">
    <source>
        <dbReference type="ARBA" id="ARBA00004496"/>
    </source>
</evidence>
<feature type="binding site" evidence="13">
    <location>
        <position position="101"/>
    </location>
    <ligand>
        <name>Zn(2+)</name>
        <dbReference type="ChEBI" id="CHEBI:29105"/>
        <label>1</label>
        <note>catalytic</note>
    </ligand>
</feature>
<name>A0A926DF23_9FIRM</name>
<feature type="active site" description="Proton donor" evidence="11">
    <location>
        <position position="220"/>
    </location>
</feature>
<dbReference type="GO" id="GO:0004534">
    <property type="term" value="F:5'-3' RNA exonuclease activity"/>
    <property type="evidence" value="ECO:0007669"/>
    <property type="project" value="UniProtKB-UniRule"/>
</dbReference>
<feature type="binding site" evidence="13">
    <location>
        <position position="74"/>
    </location>
    <ligand>
        <name>Zn(2+)</name>
        <dbReference type="ChEBI" id="CHEBI:29105"/>
        <label>1</label>
        <note>catalytic</note>
    </ligand>
</feature>
<feature type="active site" description="Proton acceptor" evidence="11">
    <location>
        <position position="344"/>
    </location>
</feature>
<dbReference type="InterPro" id="IPR055132">
    <property type="entry name" value="RNase_J_b_CASP"/>
</dbReference>
<dbReference type="GO" id="GO:0008270">
    <property type="term" value="F:zinc ion binding"/>
    <property type="evidence" value="ECO:0007669"/>
    <property type="project" value="InterPro"/>
</dbReference>
<evidence type="ECO:0000256" key="5">
    <source>
        <dbReference type="ARBA" id="ARBA00022759"/>
    </source>
</evidence>
<keyword evidence="6 10" id="KW-0378">Hydrolase</keyword>
<evidence type="ECO:0000313" key="16">
    <source>
        <dbReference type="EMBL" id="MBC8537458.1"/>
    </source>
</evidence>
<dbReference type="RefSeq" id="WP_249279369.1">
    <property type="nucleotide sequence ID" value="NZ_JACRSS010000001.1"/>
</dbReference>
<keyword evidence="10" id="KW-0698">rRNA processing</keyword>
<organism evidence="16 17">
    <name type="scientific">Guopingia tenuis</name>
    <dbReference type="NCBI Taxonomy" id="2763656"/>
    <lineage>
        <taxon>Bacteria</taxon>
        <taxon>Bacillati</taxon>
        <taxon>Bacillota</taxon>
        <taxon>Clostridia</taxon>
        <taxon>Christensenellales</taxon>
        <taxon>Christensenellaceae</taxon>
        <taxon>Guopingia</taxon>
    </lineage>
</organism>
<evidence type="ECO:0000259" key="15">
    <source>
        <dbReference type="SMART" id="SM00849"/>
    </source>
</evidence>
<dbReference type="Gene3D" id="3.60.15.10">
    <property type="entry name" value="Ribonuclease Z/Hydroxyacylglutathione hydrolase-like"/>
    <property type="match status" value="2"/>
</dbReference>
<evidence type="ECO:0000256" key="6">
    <source>
        <dbReference type="ARBA" id="ARBA00022801"/>
    </source>
</evidence>
<dbReference type="PROSITE" id="PS01292">
    <property type="entry name" value="UPF0036"/>
    <property type="match status" value="1"/>
</dbReference>
<feature type="binding site" evidence="10 12">
    <location>
        <begin position="340"/>
        <end position="344"/>
    </location>
    <ligand>
        <name>substrate</name>
    </ligand>
</feature>
<dbReference type="AlphaFoldDB" id="A0A926DF23"/>
<evidence type="ECO:0000256" key="12">
    <source>
        <dbReference type="PIRSR" id="PIRSR004803-2"/>
    </source>
</evidence>
<feature type="region of interest" description="Disordered" evidence="14">
    <location>
        <begin position="1"/>
        <end position="28"/>
    </location>
</feature>
<dbReference type="Proteomes" id="UP000617951">
    <property type="component" value="Unassembled WGS sequence"/>
</dbReference>
<dbReference type="InterPro" id="IPR001279">
    <property type="entry name" value="Metallo-B-lactamas"/>
</dbReference>
<proteinExistence type="inferred from homology"/>
<feature type="compositionally biased region" description="Low complexity" evidence="14">
    <location>
        <begin position="1"/>
        <end position="11"/>
    </location>
</feature>